<evidence type="ECO:0000259" key="11">
    <source>
        <dbReference type="PROSITE" id="PS50893"/>
    </source>
</evidence>
<dbReference type="Pfam" id="PF00005">
    <property type="entry name" value="ABC_tran"/>
    <property type="match status" value="1"/>
</dbReference>
<dbReference type="GO" id="GO:0042626">
    <property type="term" value="F:ATPase-coupled transmembrane transporter activity"/>
    <property type="evidence" value="ECO:0007669"/>
    <property type="project" value="TreeGrafter"/>
</dbReference>
<dbReference type="InterPro" id="IPR015856">
    <property type="entry name" value="ABC_transpr_CbiO/EcfA_su"/>
</dbReference>
<comment type="function">
    <text evidence="10">Part of an ABC transporter complex. Responsible for energy coupling to the transport system.</text>
</comment>
<dbReference type="GO" id="GO:0016887">
    <property type="term" value="F:ATP hydrolysis activity"/>
    <property type="evidence" value="ECO:0007669"/>
    <property type="project" value="InterPro"/>
</dbReference>
<dbReference type="SMART" id="SM00382">
    <property type="entry name" value="AAA"/>
    <property type="match status" value="1"/>
</dbReference>
<dbReference type="InterPro" id="IPR017871">
    <property type="entry name" value="ABC_transporter-like_CS"/>
</dbReference>
<dbReference type="GO" id="GO:0005524">
    <property type="term" value="F:ATP binding"/>
    <property type="evidence" value="ECO:0007669"/>
    <property type="project" value="UniProtKB-UniRule"/>
</dbReference>
<dbReference type="PANTHER" id="PTHR43553">
    <property type="entry name" value="HEAVY METAL TRANSPORTER"/>
    <property type="match status" value="1"/>
</dbReference>
<evidence type="ECO:0000256" key="7">
    <source>
        <dbReference type="ARBA" id="ARBA00022967"/>
    </source>
</evidence>
<sequence length="277" mass="31077">MSNYLLEVQEVYFEYPGGIRALNGVSLAVERGKKVAFLGPNGAGKSTLFLHFNGILRPKKGRILYDGQELVYNRSFLREIRRKVGIVFQDPDAQLFAGTVFQEVSFGPMNLNLPSKDVRERVESALSAMGIRELMDRPVHLLSYGQKKRVSIADVLAMDPEVVVFDEPTAYLDPRHAGELVEMLDGLHAEGRQVILSTHDVDLAYSWADQIFVMKDGRVIGGGSPEEVFMDDELLKRADLKKPLLVEVSDALRQMGLLDGRFPKNARDLLECLREGR</sequence>
<comment type="function">
    <text evidence="9">Probably part of an ABC transporter complex. Responsible for energy coupling to the transport system.</text>
</comment>
<evidence type="ECO:0000256" key="5">
    <source>
        <dbReference type="ARBA" id="ARBA00022741"/>
    </source>
</evidence>
<dbReference type="STRING" id="555079.Toce_0307"/>
<accession>D9S0S4</accession>
<evidence type="ECO:0000256" key="6">
    <source>
        <dbReference type="ARBA" id="ARBA00022840"/>
    </source>
</evidence>
<dbReference type="PANTHER" id="PTHR43553:SF24">
    <property type="entry name" value="ENERGY-COUPLING FACTOR TRANSPORTER ATP-BINDING PROTEIN ECFA1"/>
    <property type="match status" value="1"/>
</dbReference>
<evidence type="ECO:0000256" key="8">
    <source>
        <dbReference type="ARBA" id="ARBA00023136"/>
    </source>
</evidence>
<dbReference type="eggNOG" id="COG1122">
    <property type="taxonomic scope" value="Bacteria"/>
</dbReference>
<keyword evidence="13" id="KW-1185">Reference proteome</keyword>
<feature type="domain" description="ABC transporter" evidence="11">
    <location>
        <begin position="6"/>
        <end position="241"/>
    </location>
</feature>
<evidence type="ECO:0000256" key="10">
    <source>
        <dbReference type="RuleBase" id="RU364103"/>
    </source>
</evidence>
<dbReference type="FunFam" id="3.40.50.300:FF:000224">
    <property type="entry name" value="Energy-coupling factor transporter ATP-binding protein EcfA"/>
    <property type="match status" value="1"/>
</dbReference>
<dbReference type="GO" id="GO:0043190">
    <property type="term" value="C:ATP-binding cassette (ABC) transporter complex"/>
    <property type="evidence" value="ECO:0007669"/>
    <property type="project" value="TreeGrafter"/>
</dbReference>
<protein>
    <recommendedName>
        <fullName evidence="10">ABC transporter ATP-binding protein</fullName>
    </recommendedName>
</protein>
<evidence type="ECO:0000256" key="4">
    <source>
        <dbReference type="ARBA" id="ARBA00022475"/>
    </source>
</evidence>
<dbReference type="InterPro" id="IPR050095">
    <property type="entry name" value="ECF_ABC_transporter_ATP-bd"/>
</dbReference>
<dbReference type="NCBIfam" id="TIGR01166">
    <property type="entry name" value="cbiO"/>
    <property type="match status" value="1"/>
</dbReference>
<dbReference type="KEGG" id="toc:Toce_0307"/>
<keyword evidence="6 10" id="KW-0067">ATP-binding</keyword>
<evidence type="ECO:0000256" key="2">
    <source>
        <dbReference type="ARBA" id="ARBA00005417"/>
    </source>
</evidence>
<dbReference type="OrthoDB" id="9814634at2"/>
<dbReference type="InterPro" id="IPR003439">
    <property type="entry name" value="ABC_transporter-like_ATP-bd"/>
</dbReference>
<comment type="subcellular location">
    <subcellularLocation>
        <location evidence="1 10">Cell membrane</location>
        <topology evidence="1 10">Peripheral membrane protein</topology>
    </subcellularLocation>
</comment>
<dbReference type="Gene3D" id="3.40.50.300">
    <property type="entry name" value="P-loop containing nucleotide triphosphate hydrolases"/>
    <property type="match status" value="1"/>
</dbReference>
<name>D9S0S4_THEOJ</name>
<keyword evidence="5 10" id="KW-0547">Nucleotide-binding</keyword>
<evidence type="ECO:0000256" key="3">
    <source>
        <dbReference type="ARBA" id="ARBA00022448"/>
    </source>
</evidence>
<dbReference type="HOGENOM" id="CLU_000604_1_22_9"/>
<gene>
    <name evidence="12" type="ordered locus">Toce_0307</name>
</gene>
<dbReference type="Proteomes" id="UP000000272">
    <property type="component" value="Chromosome"/>
</dbReference>
<reference evidence="12 13" key="1">
    <citation type="journal article" date="2010" name="Stand. Genomic Sci.">
        <title>Complete genome sequence of Thermosediminibacter oceani type strain (JW/IW-1228P).</title>
        <authorList>
            <person name="Pitluck S."/>
            <person name="Yasawong M."/>
            <person name="Munk C."/>
            <person name="Nolan M."/>
            <person name="Lapidus A."/>
            <person name="Lucas S."/>
            <person name="Glavina Del Rio T."/>
            <person name="Tice H."/>
            <person name="Cheng J.F."/>
            <person name="Bruce D."/>
            <person name="Detter C."/>
            <person name="Tapia R."/>
            <person name="Han C."/>
            <person name="Goodwin L."/>
            <person name="Liolios K."/>
            <person name="Ivanova N."/>
            <person name="Mavromatis K."/>
            <person name="Mikhailova N."/>
            <person name="Pati A."/>
            <person name="Chen A."/>
            <person name="Palaniappan K."/>
            <person name="Land M."/>
            <person name="Hauser L."/>
            <person name="Chang Y.J."/>
            <person name="Jeffries C.D."/>
            <person name="Rohde M."/>
            <person name="Spring S."/>
            <person name="Sikorski J."/>
            <person name="Goker M."/>
            <person name="Woyke T."/>
            <person name="Bristow J."/>
            <person name="Eisen J.A."/>
            <person name="Markowitz V."/>
            <person name="Hugenholtz P."/>
            <person name="Kyrpides N.C."/>
            <person name="Klenk H.P."/>
        </authorList>
    </citation>
    <scope>NUCLEOTIDE SEQUENCE [LARGE SCALE GENOMIC DNA]</scope>
    <source>
        <strain evidence="13">ATCC BAA-1034 / DSM 16646 / JW/IW-1228P</strain>
    </source>
</reference>
<dbReference type="PROSITE" id="PS00211">
    <property type="entry name" value="ABC_TRANSPORTER_1"/>
    <property type="match status" value="1"/>
</dbReference>
<dbReference type="InterPro" id="IPR003593">
    <property type="entry name" value="AAA+_ATPase"/>
</dbReference>
<dbReference type="SUPFAM" id="SSF52540">
    <property type="entry name" value="P-loop containing nucleoside triphosphate hydrolases"/>
    <property type="match status" value="1"/>
</dbReference>
<dbReference type="AlphaFoldDB" id="D9S0S4"/>
<keyword evidence="3 10" id="KW-0813">Transport</keyword>
<evidence type="ECO:0000313" key="12">
    <source>
        <dbReference type="EMBL" id="ADL07088.1"/>
    </source>
</evidence>
<dbReference type="PROSITE" id="PS50893">
    <property type="entry name" value="ABC_TRANSPORTER_2"/>
    <property type="match status" value="1"/>
</dbReference>
<comment type="similarity">
    <text evidence="2 10">Belongs to the ABC transporter superfamily.</text>
</comment>
<organism evidence="12 13">
    <name type="scientific">Thermosediminibacter oceani (strain ATCC BAA-1034 / DSM 16646 / JW/IW-1228P)</name>
    <dbReference type="NCBI Taxonomy" id="555079"/>
    <lineage>
        <taxon>Bacteria</taxon>
        <taxon>Bacillati</taxon>
        <taxon>Bacillota</taxon>
        <taxon>Clostridia</taxon>
        <taxon>Thermosediminibacterales</taxon>
        <taxon>Thermosediminibacteraceae</taxon>
        <taxon>Thermosediminibacter</taxon>
    </lineage>
</organism>
<keyword evidence="8 10" id="KW-0472">Membrane</keyword>
<dbReference type="InterPro" id="IPR027417">
    <property type="entry name" value="P-loop_NTPase"/>
</dbReference>
<evidence type="ECO:0000313" key="13">
    <source>
        <dbReference type="Proteomes" id="UP000000272"/>
    </source>
</evidence>
<dbReference type="InterPro" id="IPR005876">
    <property type="entry name" value="Co_trans_ATP-bd"/>
</dbReference>
<proteinExistence type="inferred from homology"/>
<dbReference type="CDD" id="cd03225">
    <property type="entry name" value="ABC_cobalt_CbiO_domain1"/>
    <property type="match status" value="1"/>
</dbReference>
<dbReference type="RefSeq" id="WP_013275138.1">
    <property type="nucleotide sequence ID" value="NC_014377.1"/>
</dbReference>
<dbReference type="EMBL" id="CP002131">
    <property type="protein sequence ID" value="ADL07088.1"/>
    <property type="molecule type" value="Genomic_DNA"/>
</dbReference>
<evidence type="ECO:0000256" key="1">
    <source>
        <dbReference type="ARBA" id="ARBA00004202"/>
    </source>
</evidence>
<keyword evidence="7" id="KW-1278">Translocase</keyword>
<keyword evidence="4 10" id="KW-1003">Cell membrane</keyword>
<evidence type="ECO:0000256" key="9">
    <source>
        <dbReference type="ARBA" id="ARBA00025157"/>
    </source>
</evidence>
<dbReference type="GO" id="GO:0006824">
    <property type="term" value="P:cobalt ion transport"/>
    <property type="evidence" value="ECO:0007669"/>
    <property type="project" value="InterPro"/>
</dbReference>